<evidence type="ECO:0000256" key="1">
    <source>
        <dbReference type="SAM" id="Coils"/>
    </source>
</evidence>
<comment type="caution">
    <text evidence="3">The sequence shown here is derived from an EMBL/GenBank/DDBJ whole genome shotgun (WGS) entry which is preliminary data.</text>
</comment>
<keyword evidence="4" id="KW-1185">Reference proteome</keyword>
<sequence length="324" mass="37251">MSLRPQSASPKAATFSLRQNFSRVAELEQENNQLKRQLKQIEQMNSNEEKQKQISLLRAQLASREAELAQKDIKINELKQNLSKGNEAMKNIIPKVQKLQSIIKQQKDTITLLKSENQSLKAENTSFRTRRDASIGQSNISADNDLRQRLSKFKEALTKRNNEYKTLSTKLENLQKQNKQIIEIIKMQDTKLRQRNPRSLSSPKAKPANSNSNEAFSITPASALILQEKAQDLSLNEIVQEMIESQALDKALQENSYMKAKNDAISFQAKQIAQLQRELKDKTAENDNLVKHLSDYENLEEELLILRKETEKFKEIFQKLNASK</sequence>
<dbReference type="GeneID" id="94845393"/>
<gene>
    <name evidence="3" type="ORF">TRFO_36211</name>
</gene>
<feature type="coiled-coil region" evidence="1">
    <location>
        <begin position="258"/>
        <end position="316"/>
    </location>
</feature>
<evidence type="ECO:0000256" key="2">
    <source>
        <dbReference type="SAM" id="MobiDB-lite"/>
    </source>
</evidence>
<keyword evidence="1" id="KW-0175">Coiled coil</keyword>
<dbReference type="RefSeq" id="XP_068350694.1">
    <property type="nucleotide sequence ID" value="XM_068510689.1"/>
</dbReference>
<feature type="compositionally biased region" description="Polar residues" evidence="2">
    <location>
        <begin position="197"/>
        <end position="214"/>
    </location>
</feature>
<reference evidence="3" key="1">
    <citation type="submission" date="2016-10" db="EMBL/GenBank/DDBJ databases">
        <authorList>
            <person name="Benchimol M."/>
            <person name="Almeida L.G."/>
            <person name="Vasconcelos A.T."/>
            <person name="Perreira-Neves A."/>
            <person name="Rosa I.A."/>
            <person name="Tasca T."/>
            <person name="Bogo M.R."/>
            <person name="de Souza W."/>
        </authorList>
    </citation>
    <scope>NUCLEOTIDE SEQUENCE [LARGE SCALE GENOMIC DNA]</scope>
    <source>
        <strain evidence="3">K</strain>
    </source>
</reference>
<protein>
    <submittedName>
        <fullName evidence="3">Uncharacterized protein</fullName>
    </submittedName>
</protein>
<evidence type="ECO:0000313" key="3">
    <source>
        <dbReference type="EMBL" id="OHS97557.1"/>
    </source>
</evidence>
<feature type="coiled-coil region" evidence="1">
    <location>
        <begin position="17"/>
        <end position="123"/>
    </location>
</feature>
<organism evidence="3 4">
    <name type="scientific">Tritrichomonas foetus</name>
    <dbReference type="NCBI Taxonomy" id="1144522"/>
    <lineage>
        <taxon>Eukaryota</taxon>
        <taxon>Metamonada</taxon>
        <taxon>Parabasalia</taxon>
        <taxon>Tritrichomonadida</taxon>
        <taxon>Tritrichomonadidae</taxon>
        <taxon>Tritrichomonas</taxon>
    </lineage>
</organism>
<feature type="region of interest" description="Disordered" evidence="2">
    <location>
        <begin position="192"/>
        <end position="214"/>
    </location>
</feature>
<evidence type="ECO:0000313" key="4">
    <source>
        <dbReference type="Proteomes" id="UP000179807"/>
    </source>
</evidence>
<dbReference type="EMBL" id="MLAK01001108">
    <property type="protein sequence ID" value="OHS97557.1"/>
    <property type="molecule type" value="Genomic_DNA"/>
</dbReference>
<dbReference type="AlphaFoldDB" id="A0A1J4JJ29"/>
<feature type="coiled-coil region" evidence="1">
    <location>
        <begin position="154"/>
        <end position="191"/>
    </location>
</feature>
<dbReference type="Proteomes" id="UP000179807">
    <property type="component" value="Unassembled WGS sequence"/>
</dbReference>
<dbReference type="VEuPathDB" id="TrichDB:TRFO_36211"/>
<accession>A0A1J4JJ29</accession>
<name>A0A1J4JJ29_9EUKA</name>
<proteinExistence type="predicted"/>